<dbReference type="NCBIfam" id="TIGR01927">
    <property type="entry name" value="menC_gam_Gplu"/>
    <property type="match status" value="1"/>
</dbReference>
<evidence type="ECO:0000256" key="4">
    <source>
        <dbReference type="HAMAP-Rule" id="MF_00470"/>
    </source>
</evidence>
<keyword evidence="2 4" id="KW-0460">Magnesium</keyword>
<dbReference type="SFLD" id="SFLDS00001">
    <property type="entry name" value="Enolase"/>
    <property type="match status" value="1"/>
</dbReference>
<dbReference type="GO" id="GO:0042372">
    <property type="term" value="P:phylloquinone biosynthetic process"/>
    <property type="evidence" value="ECO:0007669"/>
    <property type="project" value="UniProtKB-UniRule"/>
</dbReference>
<name>A0AA43GVU7_9CYAN</name>
<dbReference type="SUPFAM" id="SSF54826">
    <property type="entry name" value="Enolase N-terminal domain-like"/>
    <property type="match status" value="1"/>
</dbReference>
<feature type="domain" description="Mandelate racemase/muconate lactonizing enzyme C-terminal" evidence="6">
    <location>
        <begin position="126"/>
        <end position="225"/>
    </location>
</feature>
<evidence type="ECO:0000313" key="7">
    <source>
        <dbReference type="EMBL" id="MDH6062356.1"/>
    </source>
</evidence>
<dbReference type="InterPro" id="IPR041338">
    <property type="entry name" value="OSBS_N"/>
</dbReference>
<comment type="function">
    <text evidence="4">Converts 2-succinyl-6-hydroxy-2,4-cyclohexadiene-1-carboxylate (SHCHC) to 2-succinylbenzoate (OSB).</text>
</comment>
<dbReference type="SFLD" id="SFLDF00009">
    <property type="entry name" value="o-succinylbenzoate_synthase"/>
    <property type="match status" value="1"/>
</dbReference>
<dbReference type="InterPro" id="IPR036849">
    <property type="entry name" value="Enolase-like_C_sf"/>
</dbReference>
<comment type="pathway">
    <text evidence="4">Quinol/quinone metabolism; 1,4-dihydroxy-2-naphthoate biosynthesis; 1,4-dihydroxy-2-naphthoate from chorismate: step 4/7.</text>
</comment>
<dbReference type="Pfam" id="PF13378">
    <property type="entry name" value="MR_MLE_C"/>
    <property type="match status" value="1"/>
</dbReference>
<dbReference type="PANTHER" id="PTHR48073">
    <property type="entry name" value="O-SUCCINYLBENZOATE SYNTHASE-RELATED"/>
    <property type="match status" value="1"/>
</dbReference>
<dbReference type="SFLD" id="SFLDG00180">
    <property type="entry name" value="muconate_cycloisomerase"/>
    <property type="match status" value="1"/>
</dbReference>
<evidence type="ECO:0000256" key="3">
    <source>
        <dbReference type="ARBA" id="ARBA00023239"/>
    </source>
</evidence>
<comment type="caution">
    <text evidence="7">The sequence shown here is derived from an EMBL/GenBank/DDBJ whole genome shotgun (WGS) entry which is preliminary data.</text>
</comment>
<dbReference type="SUPFAM" id="SSF51604">
    <property type="entry name" value="Enolase C-terminal domain-like"/>
    <property type="match status" value="1"/>
</dbReference>
<dbReference type="EMBL" id="JANQDL010000007">
    <property type="protein sequence ID" value="MDH6062356.1"/>
    <property type="molecule type" value="Genomic_DNA"/>
</dbReference>
<dbReference type="InterPro" id="IPR029017">
    <property type="entry name" value="Enolase-like_N"/>
</dbReference>
<dbReference type="InterPro" id="IPR029065">
    <property type="entry name" value="Enolase_C-like"/>
</dbReference>
<dbReference type="Pfam" id="PF21508">
    <property type="entry name" value="MenC_N"/>
    <property type="match status" value="1"/>
</dbReference>
<feature type="binding site" evidence="4">
    <location>
        <position position="204"/>
    </location>
    <ligand>
        <name>Mg(2+)</name>
        <dbReference type="ChEBI" id="CHEBI:18420"/>
    </ligand>
</feature>
<dbReference type="SMART" id="SM00922">
    <property type="entry name" value="MR_MLE"/>
    <property type="match status" value="1"/>
</dbReference>
<dbReference type="RefSeq" id="WP_280650510.1">
    <property type="nucleotide sequence ID" value="NZ_JANQDL010000007.1"/>
</dbReference>
<gene>
    <name evidence="4" type="primary">menC</name>
    <name evidence="7" type="ORF">NWP23_00805</name>
</gene>
<protein>
    <recommendedName>
        <fullName evidence="4 5">o-succinylbenzoate synthase</fullName>
        <shortName evidence="4">OSB synthase</shortName>
        <shortName evidence="4">OSBS</shortName>
        <ecNumber evidence="4 5">4.2.1.113</ecNumber>
    </recommendedName>
    <alternativeName>
        <fullName evidence="4">4-(2'-carboxyphenyl)-4-oxybutyric acid synthase</fullName>
    </alternativeName>
    <alternativeName>
        <fullName evidence="4">o-succinylbenzoic acid synthase</fullName>
    </alternativeName>
</protein>
<dbReference type="Gene3D" id="3.30.390.10">
    <property type="entry name" value="Enolase-like, N-terminal domain"/>
    <property type="match status" value="1"/>
</dbReference>
<dbReference type="GO" id="GO:0043748">
    <property type="term" value="F:O-succinylbenzoate synthase activity"/>
    <property type="evidence" value="ECO:0007669"/>
    <property type="project" value="UniProtKB-EC"/>
</dbReference>
<dbReference type="InterPro" id="IPR013342">
    <property type="entry name" value="Mandelate_racemase_C"/>
</dbReference>
<evidence type="ECO:0000256" key="5">
    <source>
        <dbReference type="NCBIfam" id="TIGR01927"/>
    </source>
</evidence>
<comment type="pathway">
    <text evidence="4">Cofactor biosynthesis; phylloquinone biosynthesis.</text>
</comment>
<evidence type="ECO:0000313" key="8">
    <source>
        <dbReference type="Proteomes" id="UP001159370"/>
    </source>
</evidence>
<comment type="catalytic activity">
    <reaction evidence="4">
        <text>(1R,6R)-6-hydroxy-2-succinyl-cyclohexa-2,4-diene-1-carboxylate = 2-succinylbenzoate + H2O</text>
        <dbReference type="Rhea" id="RHEA:10196"/>
        <dbReference type="ChEBI" id="CHEBI:15377"/>
        <dbReference type="ChEBI" id="CHEBI:18325"/>
        <dbReference type="ChEBI" id="CHEBI:58689"/>
        <dbReference type="EC" id="4.2.1.113"/>
    </reaction>
</comment>
<dbReference type="GO" id="GO:0009234">
    <property type="term" value="P:menaquinone biosynthetic process"/>
    <property type="evidence" value="ECO:0007669"/>
    <property type="project" value="UniProtKB-UniRule"/>
</dbReference>
<comment type="cofactor">
    <cofactor evidence="4">
        <name>a divalent metal cation</name>
        <dbReference type="ChEBI" id="CHEBI:60240"/>
    </cofactor>
</comment>
<evidence type="ECO:0000256" key="1">
    <source>
        <dbReference type="ARBA" id="ARBA00022723"/>
    </source>
</evidence>
<keyword evidence="3 4" id="KW-0456">Lyase</keyword>
<evidence type="ECO:0000256" key="2">
    <source>
        <dbReference type="ARBA" id="ARBA00022842"/>
    </source>
</evidence>
<feature type="binding site" evidence="4">
    <location>
        <position position="229"/>
    </location>
    <ligand>
        <name>Mg(2+)</name>
        <dbReference type="ChEBI" id="CHEBI:18420"/>
    </ligand>
</feature>
<dbReference type="AlphaFoldDB" id="A0AA43GVU7"/>
<dbReference type="CDD" id="cd03320">
    <property type="entry name" value="OSBS"/>
    <property type="match status" value="1"/>
</dbReference>
<keyword evidence="1 4" id="KW-0479">Metal-binding</keyword>
<dbReference type="Gene3D" id="3.20.20.120">
    <property type="entry name" value="Enolase-like C-terminal domain"/>
    <property type="match status" value="1"/>
</dbReference>
<dbReference type="PANTHER" id="PTHR48073:SF2">
    <property type="entry name" value="O-SUCCINYLBENZOATE SYNTHASE"/>
    <property type="match status" value="1"/>
</dbReference>
<sequence length="322" mass="36257">MKGYRFDFCPYERRFLQPLVTRHGTWHTREGIIIRLGDAKGKCGWGEIAPMSWFGSETLEQALNFCDQLPTEITEEIIFSIPDHLPASQFGFESALVAVGIAGYKRYSSPLTHGKLLTYSGLLPAGEAALNQWETLWKQGYRTFKWKIGVNAIAQELEIFDLLTRTLPTSAKLRLDANGGLSYQEANRWLEICEHIQANVEFIEQPLPVEQFSGMLKLSADFKTAIALDESVATFKQLEQCFQQGWRGIFVIKPGIAGSPFRLRQFCQSHKIDVVFSSVFETAIGKQAALQLAAELSRGNRAVGFGINHFLENPEENLFKCP</sequence>
<dbReference type="EC" id="4.2.1.113" evidence="4 5"/>
<feature type="active site" description="Proton acceptor" evidence="4">
    <location>
        <position position="253"/>
    </location>
</feature>
<evidence type="ECO:0000259" key="6">
    <source>
        <dbReference type="SMART" id="SM00922"/>
    </source>
</evidence>
<reference evidence="7 8" key="1">
    <citation type="journal article" date="2023" name="J. Phycol.">
        <title>Chrysosporum ovalisporum is synonymous with the true-branching cyanobacterium Umezakia natans (Nostocales/Aphanizomenonaceae).</title>
        <authorList>
            <person name="McGregor G.B."/>
            <person name="Sendall B.C."/>
            <person name="Niiyama Y."/>
            <person name="Tuji A."/>
            <person name="Willis A."/>
        </authorList>
    </citation>
    <scope>NUCLEOTIDE SEQUENCE [LARGE SCALE GENOMIC DNA]</scope>
    <source>
        <strain evidence="7 8">FSS-62</strain>
    </source>
</reference>
<dbReference type="NCBIfam" id="NF002739">
    <property type="entry name" value="PRK02714.1"/>
    <property type="match status" value="1"/>
</dbReference>
<dbReference type="GO" id="GO:0000287">
    <property type="term" value="F:magnesium ion binding"/>
    <property type="evidence" value="ECO:0007669"/>
    <property type="project" value="UniProtKB-UniRule"/>
</dbReference>
<dbReference type="HAMAP" id="MF_00470">
    <property type="entry name" value="MenC_1"/>
    <property type="match status" value="1"/>
</dbReference>
<comment type="similarity">
    <text evidence="4">Belongs to the mandelate racemase/muconate lactonizing enzyme family. MenC type 1 subfamily.</text>
</comment>
<organism evidence="7 8">
    <name type="scientific">Umezakia ovalisporum FSS-62</name>
    <dbReference type="NCBI Taxonomy" id="2971776"/>
    <lineage>
        <taxon>Bacteria</taxon>
        <taxon>Bacillati</taxon>
        <taxon>Cyanobacteriota</taxon>
        <taxon>Cyanophyceae</taxon>
        <taxon>Nostocales</taxon>
        <taxon>Nodulariaceae</taxon>
        <taxon>Umezakia</taxon>
    </lineage>
</organism>
<accession>A0AA43GVU7</accession>
<dbReference type="GeneID" id="83686602"/>
<proteinExistence type="inferred from homology"/>
<dbReference type="InterPro" id="IPR010196">
    <property type="entry name" value="OSB_synthase_MenC1"/>
</dbReference>
<dbReference type="Proteomes" id="UP001159370">
    <property type="component" value="Unassembled WGS sequence"/>
</dbReference>
<feature type="binding site" evidence="4">
    <location>
        <position position="176"/>
    </location>
    <ligand>
        <name>Mg(2+)</name>
        <dbReference type="ChEBI" id="CHEBI:18420"/>
    </ligand>
</feature>
<feature type="active site" description="Proton donor" evidence="4">
    <location>
        <position position="147"/>
    </location>
</feature>